<sequence length="88" mass="9986">MSQVPKRNRLYKLQFEKAQDSYVLLYPEGMVKLNPSAAEILLQVDGEQSVDDIIIALKTKFPEAPDDIGDDITAFLSDAESKDWIHYV</sequence>
<evidence type="ECO:0000256" key="3">
    <source>
        <dbReference type="ARBA" id="ARBA00022905"/>
    </source>
</evidence>
<reference evidence="4 5" key="1">
    <citation type="submission" date="2016-08" db="EMBL/GenBank/DDBJ databases">
        <authorList>
            <person name="Seilhamer J.J."/>
        </authorList>
    </citation>
    <scope>NUCLEOTIDE SEQUENCE [LARGE SCALE GENOMIC DNA]</scope>
    <source>
        <strain evidence="4 5">KCTC 42603</strain>
    </source>
</reference>
<dbReference type="Pfam" id="PF05402">
    <property type="entry name" value="PqqD"/>
    <property type="match status" value="1"/>
</dbReference>
<protein>
    <submittedName>
        <fullName evidence="4">Pyrroloquinoline quinone biosynthesis protein PqqD</fullName>
    </submittedName>
</protein>
<dbReference type="InterPro" id="IPR041881">
    <property type="entry name" value="PqqD_sf"/>
</dbReference>
<dbReference type="STRING" id="1656094.BFC18_12465"/>
<name>A0A1E7ZAK9_9ALTE</name>
<organism evidence="4 5">
    <name type="scientific">Alteromonas confluentis</name>
    <dbReference type="NCBI Taxonomy" id="1656094"/>
    <lineage>
        <taxon>Bacteria</taxon>
        <taxon>Pseudomonadati</taxon>
        <taxon>Pseudomonadota</taxon>
        <taxon>Gammaproteobacteria</taxon>
        <taxon>Alteromonadales</taxon>
        <taxon>Alteromonadaceae</taxon>
        <taxon>Alteromonas/Salinimonas group</taxon>
        <taxon>Alteromonas</taxon>
    </lineage>
</organism>
<gene>
    <name evidence="4" type="ORF">BFC18_12465</name>
</gene>
<dbReference type="OrthoDB" id="7356791at2"/>
<accession>A0A1E7ZAK9</accession>
<evidence type="ECO:0000313" key="4">
    <source>
        <dbReference type="EMBL" id="OFC70563.1"/>
    </source>
</evidence>
<comment type="caution">
    <text evidence="4">The sequence shown here is derived from an EMBL/GenBank/DDBJ whole genome shotgun (WGS) entry which is preliminary data.</text>
</comment>
<dbReference type="AlphaFoldDB" id="A0A1E7ZAK9"/>
<proteinExistence type="predicted"/>
<dbReference type="InterPro" id="IPR022479">
    <property type="entry name" value="PqqD_bac"/>
</dbReference>
<evidence type="ECO:0000256" key="1">
    <source>
        <dbReference type="ARBA" id="ARBA00004886"/>
    </source>
</evidence>
<dbReference type="GO" id="GO:0048038">
    <property type="term" value="F:quinone binding"/>
    <property type="evidence" value="ECO:0007669"/>
    <property type="project" value="InterPro"/>
</dbReference>
<evidence type="ECO:0000313" key="5">
    <source>
        <dbReference type="Proteomes" id="UP000175691"/>
    </source>
</evidence>
<dbReference type="Proteomes" id="UP000175691">
    <property type="component" value="Unassembled WGS sequence"/>
</dbReference>
<comment type="subunit">
    <text evidence="2">Monomer. Interacts with PqqE.</text>
</comment>
<dbReference type="RefSeq" id="WP_070125636.1">
    <property type="nucleotide sequence ID" value="NZ_MDHN01000028.1"/>
</dbReference>
<evidence type="ECO:0000256" key="2">
    <source>
        <dbReference type="ARBA" id="ARBA00011741"/>
    </source>
</evidence>
<dbReference type="UniPathway" id="UPA00539"/>
<keyword evidence="3" id="KW-0884">PQQ biosynthesis</keyword>
<keyword evidence="5" id="KW-1185">Reference proteome</keyword>
<dbReference type="InterPro" id="IPR008792">
    <property type="entry name" value="PQQD"/>
</dbReference>
<comment type="pathway">
    <text evidence="1">Cofactor biosynthesis; pyrroloquinoline quinone biosynthesis.</text>
</comment>
<dbReference type="GO" id="GO:0018189">
    <property type="term" value="P:pyrroloquinoline quinone biosynthetic process"/>
    <property type="evidence" value="ECO:0007669"/>
    <property type="project" value="UniProtKB-UniPathway"/>
</dbReference>
<dbReference type="NCBIfam" id="NF002535">
    <property type="entry name" value="PRK02079.1"/>
    <property type="match status" value="1"/>
</dbReference>
<dbReference type="EMBL" id="MDHN01000028">
    <property type="protein sequence ID" value="OFC70563.1"/>
    <property type="molecule type" value="Genomic_DNA"/>
</dbReference>
<dbReference type="NCBIfam" id="TIGR03859">
    <property type="entry name" value="PQQ_PqqD"/>
    <property type="match status" value="1"/>
</dbReference>
<dbReference type="Gene3D" id="1.10.10.1150">
    <property type="entry name" value="Coenzyme PQQ synthesis protein D (PqqD)"/>
    <property type="match status" value="1"/>
</dbReference>